<organism evidence="7 8">
    <name type="scientific">Selenomonas ruminantium</name>
    <dbReference type="NCBI Taxonomy" id="971"/>
    <lineage>
        <taxon>Bacteria</taxon>
        <taxon>Bacillati</taxon>
        <taxon>Bacillota</taxon>
        <taxon>Negativicutes</taxon>
        <taxon>Selenomonadales</taxon>
        <taxon>Selenomonadaceae</taxon>
        <taxon>Selenomonas</taxon>
    </lineage>
</organism>
<dbReference type="PANTHER" id="PTHR12608:SF1">
    <property type="entry name" value="TRANSMEMBRANE PROTEIN 165"/>
    <property type="match status" value="1"/>
</dbReference>
<evidence type="ECO:0000256" key="6">
    <source>
        <dbReference type="RuleBase" id="RU365102"/>
    </source>
</evidence>
<feature type="transmembrane region" description="Helical" evidence="6">
    <location>
        <begin position="132"/>
        <end position="157"/>
    </location>
</feature>
<evidence type="ECO:0000256" key="1">
    <source>
        <dbReference type="ARBA" id="ARBA00004141"/>
    </source>
</evidence>
<gene>
    <name evidence="7" type="ORF">SAMN02910323_1849</name>
</gene>
<feature type="transmembrane region" description="Helical" evidence="6">
    <location>
        <begin position="67"/>
        <end position="83"/>
    </location>
</feature>
<comment type="similarity">
    <text evidence="2 6">Belongs to the GDT1 family.</text>
</comment>
<evidence type="ECO:0000256" key="4">
    <source>
        <dbReference type="ARBA" id="ARBA00022989"/>
    </source>
</evidence>
<feature type="transmembrane region" description="Helical" evidence="6">
    <location>
        <begin position="169"/>
        <end position="188"/>
    </location>
</feature>
<keyword evidence="4 6" id="KW-1133">Transmembrane helix</keyword>
<dbReference type="AlphaFoldDB" id="A0A1K1P745"/>
<comment type="caution">
    <text evidence="6">Lacks conserved residue(s) required for the propagation of feature annotation.</text>
</comment>
<dbReference type="InterPro" id="IPR001727">
    <property type="entry name" value="GDT1-like"/>
</dbReference>
<comment type="subcellular location">
    <subcellularLocation>
        <location evidence="1 6">Membrane</location>
        <topology evidence="1 6">Multi-pass membrane protein</topology>
    </subcellularLocation>
</comment>
<dbReference type="Pfam" id="PF01169">
    <property type="entry name" value="GDT1"/>
    <property type="match status" value="2"/>
</dbReference>
<dbReference type="Proteomes" id="UP000182958">
    <property type="component" value="Unassembled WGS sequence"/>
</dbReference>
<proteinExistence type="inferred from homology"/>
<keyword evidence="3 6" id="KW-0812">Transmembrane</keyword>
<keyword evidence="8" id="KW-1185">Reference proteome</keyword>
<name>A0A1K1P745_SELRU</name>
<dbReference type="RefSeq" id="WP_072306344.1">
    <property type="nucleotide sequence ID" value="NZ_FPJA01000007.1"/>
</dbReference>
<dbReference type="GO" id="GO:0046873">
    <property type="term" value="F:metal ion transmembrane transporter activity"/>
    <property type="evidence" value="ECO:0007669"/>
    <property type="project" value="InterPro"/>
</dbReference>
<evidence type="ECO:0000313" key="7">
    <source>
        <dbReference type="EMBL" id="SFW43391.1"/>
    </source>
</evidence>
<dbReference type="PANTHER" id="PTHR12608">
    <property type="entry name" value="TRANSMEMBRANE PROTEIN HTP-1 RELATED"/>
    <property type="match status" value="1"/>
</dbReference>
<protein>
    <recommendedName>
        <fullName evidence="6">GDT1 family protein</fullName>
    </recommendedName>
</protein>
<evidence type="ECO:0000256" key="5">
    <source>
        <dbReference type="ARBA" id="ARBA00023136"/>
    </source>
</evidence>
<reference evidence="8" key="1">
    <citation type="submission" date="2016-11" db="EMBL/GenBank/DDBJ databases">
        <authorList>
            <person name="Varghese N."/>
            <person name="Submissions S."/>
        </authorList>
    </citation>
    <scope>NUCLEOTIDE SEQUENCE [LARGE SCALE GENOMIC DNA]</scope>
    <source>
        <strain evidence="8">C3</strain>
    </source>
</reference>
<sequence length="189" mass="20199">MEAFWASFLLIFFAEMGDKTQFLVMALAGRYDSRRVFVGMTLGIIVVHAMAVLLGATIGSLLPADKMGIAASILFICFGLWSLKGEEDAEEEECKASRFGPVMTVALTFIVGEMGDKTQLAAVALASEMNSWLMVFIGAVAGMIIADGMGLVAGNYLQKKISPPTMQKVSAAIFIVFGVAGLLQCLLLE</sequence>
<feature type="transmembrane region" description="Helical" evidence="6">
    <location>
        <begin position="36"/>
        <end position="55"/>
    </location>
</feature>
<accession>A0A1K1P745</accession>
<keyword evidence="5 6" id="KW-0472">Membrane</keyword>
<evidence type="ECO:0000256" key="3">
    <source>
        <dbReference type="ARBA" id="ARBA00022692"/>
    </source>
</evidence>
<evidence type="ECO:0000256" key="2">
    <source>
        <dbReference type="ARBA" id="ARBA00009190"/>
    </source>
</evidence>
<dbReference type="GO" id="GO:0016020">
    <property type="term" value="C:membrane"/>
    <property type="evidence" value="ECO:0007669"/>
    <property type="project" value="UniProtKB-SubCell"/>
</dbReference>
<dbReference type="EMBL" id="FPJA01000007">
    <property type="protein sequence ID" value="SFW43391.1"/>
    <property type="molecule type" value="Genomic_DNA"/>
</dbReference>
<evidence type="ECO:0000313" key="8">
    <source>
        <dbReference type="Proteomes" id="UP000182958"/>
    </source>
</evidence>